<name>A0A0S7XKT3_UNCSA</name>
<dbReference type="Proteomes" id="UP000051861">
    <property type="component" value="Unassembled WGS sequence"/>
</dbReference>
<comment type="caution">
    <text evidence="1">The sequence shown here is derived from an EMBL/GenBank/DDBJ whole genome shotgun (WGS) entry which is preliminary data.</text>
</comment>
<evidence type="ECO:0000313" key="2">
    <source>
        <dbReference type="Proteomes" id="UP000051861"/>
    </source>
</evidence>
<dbReference type="EMBL" id="LIZX01000249">
    <property type="protein sequence ID" value="KPJ62998.1"/>
    <property type="molecule type" value="Genomic_DNA"/>
</dbReference>
<accession>A0A0S7XKT3</accession>
<evidence type="ECO:0000313" key="1">
    <source>
        <dbReference type="EMBL" id="KPJ62998.1"/>
    </source>
</evidence>
<reference evidence="1 2" key="1">
    <citation type="journal article" date="2015" name="Microbiome">
        <title>Genomic resolution of linkages in carbon, nitrogen, and sulfur cycling among widespread estuary sediment bacteria.</title>
        <authorList>
            <person name="Baker B.J."/>
            <person name="Lazar C.S."/>
            <person name="Teske A.P."/>
            <person name="Dick G.J."/>
        </authorList>
    </citation>
    <scope>NUCLEOTIDE SEQUENCE [LARGE SCALE GENOMIC DNA]</scope>
    <source>
        <strain evidence="1">DG_54_3</strain>
    </source>
</reference>
<organism evidence="1 2">
    <name type="scientific">candidate division WOR-1 bacterium DG_54_3</name>
    <dbReference type="NCBI Taxonomy" id="1703775"/>
    <lineage>
        <taxon>Bacteria</taxon>
        <taxon>Bacillati</taxon>
        <taxon>Saganbacteria</taxon>
    </lineage>
</organism>
<gene>
    <name evidence="1" type="ORF">AMJ44_14895</name>
</gene>
<dbReference type="AlphaFoldDB" id="A0A0S7XKT3"/>
<protein>
    <submittedName>
        <fullName evidence="1">Uncharacterized protein</fullName>
    </submittedName>
</protein>
<proteinExistence type="predicted"/>
<sequence>MKGIKIGWFLLVGLFILFSFRIGAVEARMKMKRDQKVKASRNFKLSADIPFTQQRVHRVGLLQLCVTNWGIFGSRMRHPYLLESEGGCFMPNPDEEVEAPSAEYPAGSGLEYLFQGGLWIGAVVDDFAYTTLGCDGWQWIYEMWPDKEPEGAITEKSIRPTAACYSPDAISEQDVIAVYTDTSADIPLSPQQRDPFDNRKHFPLDIQITQKSYSWSYEYAEDFLLIDFTIKNIGFKKIKEMYMGFYVDADVQHIDESPYGTYGPRDDICGFRHLVTAPKEDCSDTVNLAWIADNDGHGDRDGGAGAKVFSSKSPIAVTGIRVVRSPKPGLKYSFNWWVPGKLKISQDGSL</sequence>